<reference evidence="1 2" key="1">
    <citation type="submission" date="2021-01" db="EMBL/GenBank/DDBJ databases">
        <title>Whole genome shotgun sequence of Planotetraspora phitsanulokensis NBRC 104273.</title>
        <authorList>
            <person name="Komaki H."/>
            <person name="Tamura T."/>
        </authorList>
    </citation>
    <scope>NUCLEOTIDE SEQUENCE [LARGE SCALE GENOMIC DNA]</scope>
    <source>
        <strain evidence="1 2">NBRC 104273</strain>
    </source>
</reference>
<evidence type="ECO:0000313" key="1">
    <source>
        <dbReference type="EMBL" id="GII42920.1"/>
    </source>
</evidence>
<dbReference type="RefSeq" id="WP_204078332.1">
    <property type="nucleotide sequence ID" value="NZ_BOOP01000048.1"/>
</dbReference>
<dbReference type="EMBL" id="BOOP01000048">
    <property type="protein sequence ID" value="GII42920.1"/>
    <property type="molecule type" value="Genomic_DNA"/>
</dbReference>
<dbReference type="Proteomes" id="UP000622547">
    <property type="component" value="Unassembled WGS sequence"/>
</dbReference>
<gene>
    <name evidence="1" type="ORF">Pph01_79230</name>
</gene>
<dbReference type="AlphaFoldDB" id="A0A8J3XJ83"/>
<sequence>MQDMTVDTQRIIAALRRRIDQLSYENAVLSAAVDQQREQIVDLIGDGENGG</sequence>
<protein>
    <submittedName>
        <fullName evidence="1">Uncharacterized protein</fullName>
    </submittedName>
</protein>
<name>A0A8J3XJ83_9ACTN</name>
<comment type="caution">
    <text evidence="1">The sequence shown here is derived from an EMBL/GenBank/DDBJ whole genome shotgun (WGS) entry which is preliminary data.</text>
</comment>
<accession>A0A8J3XJ83</accession>
<organism evidence="1 2">
    <name type="scientific">Planotetraspora phitsanulokensis</name>
    <dbReference type="NCBI Taxonomy" id="575192"/>
    <lineage>
        <taxon>Bacteria</taxon>
        <taxon>Bacillati</taxon>
        <taxon>Actinomycetota</taxon>
        <taxon>Actinomycetes</taxon>
        <taxon>Streptosporangiales</taxon>
        <taxon>Streptosporangiaceae</taxon>
        <taxon>Planotetraspora</taxon>
    </lineage>
</organism>
<keyword evidence="2" id="KW-1185">Reference proteome</keyword>
<proteinExistence type="predicted"/>
<evidence type="ECO:0000313" key="2">
    <source>
        <dbReference type="Proteomes" id="UP000622547"/>
    </source>
</evidence>